<keyword evidence="4" id="KW-1133">Transmembrane helix</keyword>
<dbReference type="Gene3D" id="1.10.287.470">
    <property type="entry name" value="Helix hairpin bin"/>
    <property type="match status" value="1"/>
</dbReference>
<evidence type="ECO:0000313" key="7">
    <source>
        <dbReference type="Proteomes" id="UP001597526"/>
    </source>
</evidence>
<sequence length="415" mass="47181">MDIKIEKKKGLKPKHFGYIALGLLLLFVGYQLLSPSVSTFRTEKDKLSIAQVSQGKFDDYITINGNVAPIATIYMDAYEGGRVTEKLIEEGATVKKGDIILKLENINLYEQILNSESNLALKQNDLRSTRLNFDSRQVEGRRSLATASTDLQRLKRNYEQNEALFKEELVSKEVYLQAKENYELSKKQYEIVKSQTETDDDLRKTSLTGLDADLSRMQKTLGMVYQRLDHLNVRAPADGQLGFLDAEIGQNITQGQRIGQVNVLTDYKIEADIDEHYIDRVKRDLVAVLERNGTEYPLRLRKVYPEVRNGRFRVDLVFTEDKPETIRTGQSYNIKLQLGESNDALLLPKGSFFQSTGGQWIFVVAPGSNEAIKRPIRIGKQNSRYYEVLEGLDAGEEVITSNYDSFGEAERIVLK</sequence>
<dbReference type="PANTHER" id="PTHR32347:SF23">
    <property type="entry name" value="BLL5650 PROTEIN"/>
    <property type="match status" value="1"/>
</dbReference>
<dbReference type="EMBL" id="JBHULB010000014">
    <property type="protein sequence ID" value="MFD2587494.1"/>
    <property type="molecule type" value="Genomic_DNA"/>
</dbReference>
<comment type="subcellular location">
    <subcellularLocation>
        <location evidence="1">Cell envelope</location>
    </subcellularLocation>
</comment>
<evidence type="ECO:0000256" key="1">
    <source>
        <dbReference type="ARBA" id="ARBA00004196"/>
    </source>
</evidence>
<dbReference type="Proteomes" id="UP001597526">
    <property type="component" value="Unassembled WGS sequence"/>
</dbReference>
<evidence type="ECO:0000256" key="4">
    <source>
        <dbReference type="SAM" id="Phobius"/>
    </source>
</evidence>
<keyword evidence="4" id="KW-0812">Transmembrane</keyword>
<dbReference type="SUPFAM" id="SSF111369">
    <property type="entry name" value="HlyD-like secretion proteins"/>
    <property type="match status" value="1"/>
</dbReference>
<dbReference type="InterPro" id="IPR058627">
    <property type="entry name" value="MdtA-like_C"/>
</dbReference>
<protein>
    <submittedName>
        <fullName evidence="6">Efflux RND transporter periplasmic adaptor subunit</fullName>
    </submittedName>
</protein>
<comment type="similarity">
    <text evidence="2">Belongs to the membrane fusion protein (MFP) (TC 8.A.1) family.</text>
</comment>
<evidence type="ECO:0000259" key="5">
    <source>
        <dbReference type="Pfam" id="PF25967"/>
    </source>
</evidence>
<reference evidence="7" key="1">
    <citation type="journal article" date="2019" name="Int. J. Syst. Evol. Microbiol.">
        <title>The Global Catalogue of Microorganisms (GCM) 10K type strain sequencing project: providing services to taxonomists for standard genome sequencing and annotation.</title>
        <authorList>
            <consortium name="The Broad Institute Genomics Platform"/>
            <consortium name="The Broad Institute Genome Sequencing Center for Infectious Disease"/>
            <person name="Wu L."/>
            <person name="Ma J."/>
        </authorList>
    </citation>
    <scope>NUCLEOTIDE SEQUENCE [LARGE SCALE GENOMIC DNA]</scope>
    <source>
        <strain evidence="7">KCTC 52368</strain>
    </source>
</reference>
<keyword evidence="4" id="KW-0472">Membrane</keyword>
<dbReference type="Pfam" id="PF25967">
    <property type="entry name" value="RND-MFP_C"/>
    <property type="match status" value="1"/>
</dbReference>
<dbReference type="Gene3D" id="2.40.420.20">
    <property type="match status" value="1"/>
</dbReference>
<gene>
    <name evidence="6" type="ORF">ACFSQJ_11170</name>
</gene>
<evidence type="ECO:0000256" key="3">
    <source>
        <dbReference type="ARBA" id="ARBA00023054"/>
    </source>
</evidence>
<dbReference type="RefSeq" id="WP_377767032.1">
    <property type="nucleotide sequence ID" value="NZ_JBHULB010000014.1"/>
</dbReference>
<feature type="domain" description="Multidrug resistance protein MdtA-like C-terminal permuted SH3" evidence="5">
    <location>
        <begin position="344"/>
        <end position="404"/>
    </location>
</feature>
<comment type="caution">
    <text evidence="6">The sequence shown here is derived from an EMBL/GenBank/DDBJ whole genome shotgun (WGS) entry which is preliminary data.</text>
</comment>
<keyword evidence="3" id="KW-0175">Coiled coil</keyword>
<dbReference type="NCBIfam" id="TIGR01730">
    <property type="entry name" value="RND_mfp"/>
    <property type="match status" value="1"/>
</dbReference>
<proteinExistence type="inferred from homology"/>
<dbReference type="InterPro" id="IPR050465">
    <property type="entry name" value="UPF0194_transport"/>
</dbReference>
<organism evidence="6 7">
    <name type="scientific">Croceitalea marina</name>
    <dbReference type="NCBI Taxonomy" id="1775166"/>
    <lineage>
        <taxon>Bacteria</taxon>
        <taxon>Pseudomonadati</taxon>
        <taxon>Bacteroidota</taxon>
        <taxon>Flavobacteriia</taxon>
        <taxon>Flavobacteriales</taxon>
        <taxon>Flavobacteriaceae</taxon>
        <taxon>Croceitalea</taxon>
    </lineage>
</organism>
<keyword evidence="7" id="KW-1185">Reference proteome</keyword>
<accession>A0ABW5MYD2</accession>
<dbReference type="PANTHER" id="PTHR32347">
    <property type="entry name" value="EFFLUX SYSTEM COMPONENT YKNX-RELATED"/>
    <property type="match status" value="1"/>
</dbReference>
<dbReference type="InterPro" id="IPR006143">
    <property type="entry name" value="RND_pump_MFP"/>
</dbReference>
<feature type="transmembrane region" description="Helical" evidence="4">
    <location>
        <begin position="16"/>
        <end position="33"/>
    </location>
</feature>
<evidence type="ECO:0000256" key="2">
    <source>
        <dbReference type="ARBA" id="ARBA00009477"/>
    </source>
</evidence>
<evidence type="ECO:0000313" key="6">
    <source>
        <dbReference type="EMBL" id="MFD2587494.1"/>
    </source>
</evidence>
<dbReference type="Gene3D" id="2.40.30.170">
    <property type="match status" value="1"/>
</dbReference>
<dbReference type="Gene3D" id="2.40.50.100">
    <property type="match status" value="1"/>
</dbReference>
<name>A0ABW5MYD2_9FLAO</name>